<sequence>MQVTRSRKLIQLMDKLKDEGAADYIDVSASLLVGEPEDKAGLVKWFTGLDLCGILCHRCPVEFRLLERDDDRWSCNIYLQMRYNSQGKELPSRTEMTFQSELYDQAKASLAVRRAQKAFLNPSQSFSQYRTYLFLGEEKDELNYTRNVLRIEISGAKANLTLMDLPALYPLYDTIPSMKQAHEEAMHELLKQNLIVSVCSLDWERGNKLQGFLQKLGKTDHTIGVIVSEYSDVNELALTLGELYPLRLGYHLACYRDDSLDCDSYTEVEYTAATYLHTASIPQAFAQLIESRFTQSNQHQDPRGDPGEIHFRHNSCIQRQD</sequence>
<evidence type="ECO:0000313" key="2">
    <source>
        <dbReference type="Proteomes" id="UP001165960"/>
    </source>
</evidence>
<gene>
    <name evidence="1" type="ORF">DSO57_1028000</name>
</gene>
<comment type="caution">
    <text evidence="1">The sequence shown here is derived from an EMBL/GenBank/DDBJ whole genome shotgun (WGS) entry which is preliminary data.</text>
</comment>
<name>A0ACC2TNM9_9FUNG</name>
<evidence type="ECO:0000313" key="1">
    <source>
        <dbReference type="EMBL" id="KAJ9076258.1"/>
    </source>
</evidence>
<accession>A0ACC2TNM9</accession>
<protein>
    <submittedName>
        <fullName evidence="1">Uncharacterized protein</fullName>
    </submittedName>
</protein>
<dbReference type="EMBL" id="QTSX02002304">
    <property type="protein sequence ID" value="KAJ9076258.1"/>
    <property type="molecule type" value="Genomic_DNA"/>
</dbReference>
<dbReference type="Proteomes" id="UP001165960">
    <property type="component" value="Unassembled WGS sequence"/>
</dbReference>
<proteinExistence type="predicted"/>
<reference evidence="1" key="1">
    <citation type="submission" date="2022-04" db="EMBL/GenBank/DDBJ databases">
        <title>Genome of the entomopathogenic fungus Entomophthora muscae.</title>
        <authorList>
            <person name="Elya C."/>
            <person name="Lovett B.R."/>
            <person name="Lee E."/>
            <person name="Macias A.M."/>
            <person name="Hajek A.E."/>
            <person name="De Bivort B.L."/>
            <person name="Kasson M.T."/>
            <person name="De Fine Licht H.H."/>
            <person name="Stajich J.E."/>
        </authorList>
    </citation>
    <scope>NUCLEOTIDE SEQUENCE</scope>
    <source>
        <strain evidence="1">Berkeley</strain>
    </source>
</reference>
<organism evidence="1 2">
    <name type="scientific">Entomophthora muscae</name>
    <dbReference type="NCBI Taxonomy" id="34485"/>
    <lineage>
        <taxon>Eukaryota</taxon>
        <taxon>Fungi</taxon>
        <taxon>Fungi incertae sedis</taxon>
        <taxon>Zoopagomycota</taxon>
        <taxon>Entomophthoromycotina</taxon>
        <taxon>Entomophthoromycetes</taxon>
        <taxon>Entomophthorales</taxon>
        <taxon>Entomophthoraceae</taxon>
        <taxon>Entomophthora</taxon>
    </lineage>
</organism>
<keyword evidence="2" id="KW-1185">Reference proteome</keyword>